<reference evidence="1" key="2">
    <citation type="journal article" date="2015" name="Data Brief">
        <title>Shoot transcriptome of the giant reed, Arundo donax.</title>
        <authorList>
            <person name="Barrero R.A."/>
            <person name="Guerrero F.D."/>
            <person name="Moolhuijzen P."/>
            <person name="Goolsby J.A."/>
            <person name="Tidwell J."/>
            <person name="Bellgard S.E."/>
            <person name="Bellgard M.I."/>
        </authorList>
    </citation>
    <scope>NUCLEOTIDE SEQUENCE</scope>
    <source>
        <tissue evidence="1">Shoot tissue taken approximately 20 cm above the soil surface</tissue>
    </source>
</reference>
<proteinExistence type="predicted"/>
<dbReference type="EMBL" id="GBRH01233877">
    <property type="protein sequence ID" value="JAD64018.1"/>
    <property type="molecule type" value="Transcribed_RNA"/>
</dbReference>
<dbReference type="AlphaFoldDB" id="A0A0A9BPB4"/>
<evidence type="ECO:0000313" key="1">
    <source>
        <dbReference type="EMBL" id="JAD64018.1"/>
    </source>
</evidence>
<name>A0A0A9BPB4_ARUDO</name>
<reference evidence="1" key="1">
    <citation type="submission" date="2014-09" db="EMBL/GenBank/DDBJ databases">
        <authorList>
            <person name="Magalhaes I.L.F."/>
            <person name="Oliveira U."/>
            <person name="Santos F.R."/>
            <person name="Vidigal T.H.D.A."/>
            <person name="Brescovit A.D."/>
            <person name="Santos A.J."/>
        </authorList>
    </citation>
    <scope>NUCLEOTIDE SEQUENCE</scope>
    <source>
        <tissue evidence="1">Shoot tissue taken approximately 20 cm above the soil surface</tissue>
    </source>
</reference>
<accession>A0A0A9BPB4</accession>
<sequence length="96" mass="10986">MKFWIHRGGESIQATEATMPLFVAITNVIMCLDHDWNKALGSQKHGIALCRLKSTLFSLHRTGGRELLCLYQGKKRACEVAMHWPFELFCSLFMIT</sequence>
<organism evidence="1">
    <name type="scientific">Arundo donax</name>
    <name type="common">Giant reed</name>
    <name type="synonym">Donax arundinaceus</name>
    <dbReference type="NCBI Taxonomy" id="35708"/>
    <lineage>
        <taxon>Eukaryota</taxon>
        <taxon>Viridiplantae</taxon>
        <taxon>Streptophyta</taxon>
        <taxon>Embryophyta</taxon>
        <taxon>Tracheophyta</taxon>
        <taxon>Spermatophyta</taxon>
        <taxon>Magnoliopsida</taxon>
        <taxon>Liliopsida</taxon>
        <taxon>Poales</taxon>
        <taxon>Poaceae</taxon>
        <taxon>PACMAD clade</taxon>
        <taxon>Arundinoideae</taxon>
        <taxon>Arundineae</taxon>
        <taxon>Arundo</taxon>
    </lineage>
</organism>
<protein>
    <submittedName>
        <fullName evidence="1">Uncharacterized protein</fullName>
    </submittedName>
</protein>